<proteinExistence type="predicted"/>
<reference evidence="10 11" key="1">
    <citation type="submission" date="2018-05" db="EMBL/GenBank/DDBJ databases">
        <title>Genomic Encyclopedia of Type Strains, Phase IV (KMG-IV): sequencing the most valuable type-strain genomes for metagenomic binning, comparative biology and taxonomic classification.</title>
        <authorList>
            <person name="Goeker M."/>
        </authorList>
    </citation>
    <scope>NUCLEOTIDE SEQUENCE [LARGE SCALE GENOMIC DNA]</scope>
    <source>
        <strain evidence="10 11">DSM 14263</strain>
    </source>
</reference>
<dbReference type="InterPro" id="IPR036890">
    <property type="entry name" value="HATPase_C_sf"/>
</dbReference>
<evidence type="ECO:0000256" key="4">
    <source>
        <dbReference type="ARBA" id="ARBA00022553"/>
    </source>
</evidence>
<dbReference type="InterPro" id="IPR036097">
    <property type="entry name" value="HisK_dim/P_sf"/>
</dbReference>
<dbReference type="SMART" id="SM00387">
    <property type="entry name" value="HATPase_c"/>
    <property type="match status" value="1"/>
</dbReference>
<gene>
    <name evidence="10" type="ORF">C7456_105250</name>
</gene>
<dbReference type="SMART" id="SM00304">
    <property type="entry name" value="HAMP"/>
    <property type="match status" value="1"/>
</dbReference>
<dbReference type="PROSITE" id="PS50109">
    <property type="entry name" value="HIS_KIN"/>
    <property type="match status" value="1"/>
</dbReference>
<dbReference type="RefSeq" id="WP_109723318.1">
    <property type="nucleotide sequence ID" value="NZ_MSZV01000105.1"/>
</dbReference>
<dbReference type="GO" id="GO:0016020">
    <property type="term" value="C:membrane"/>
    <property type="evidence" value="ECO:0007669"/>
    <property type="project" value="UniProtKB-SubCell"/>
</dbReference>
<dbReference type="Gene3D" id="6.10.340.10">
    <property type="match status" value="1"/>
</dbReference>
<dbReference type="Gene3D" id="3.30.565.10">
    <property type="entry name" value="Histidine kinase-like ATPase, C-terminal domain"/>
    <property type="match status" value="1"/>
</dbReference>
<dbReference type="InterPro" id="IPR005467">
    <property type="entry name" value="His_kinase_dom"/>
</dbReference>
<dbReference type="InterPro" id="IPR003660">
    <property type="entry name" value="HAMP_dom"/>
</dbReference>
<dbReference type="InterPro" id="IPR003594">
    <property type="entry name" value="HATPase_dom"/>
</dbReference>
<organism evidence="10 11">
    <name type="scientific">Fulvimonas soli</name>
    <dbReference type="NCBI Taxonomy" id="155197"/>
    <lineage>
        <taxon>Bacteria</taxon>
        <taxon>Pseudomonadati</taxon>
        <taxon>Pseudomonadota</taxon>
        <taxon>Gammaproteobacteria</taxon>
        <taxon>Lysobacterales</taxon>
        <taxon>Rhodanobacteraceae</taxon>
        <taxon>Fulvimonas</taxon>
    </lineage>
</organism>
<dbReference type="SUPFAM" id="SSF55874">
    <property type="entry name" value="ATPase domain of HSP90 chaperone/DNA topoisomerase II/histidine kinase"/>
    <property type="match status" value="1"/>
</dbReference>
<evidence type="ECO:0000256" key="5">
    <source>
        <dbReference type="ARBA" id="ARBA00022679"/>
    </source>
</evidence>
<protein>
    <recommendedName>
        <fullName evidence="3">histidine kinase</fullName>
        <ecNumber evidence="3">2.7.13.3</ecNumber>
    </recommendedName>
</protein>
<evidence type="ECO:0000259" key="8">
    <source>
        <dbReference type="PROSITE" id="PS50109"/>
    </source>
</evidence>
<dbReference type="Proteomes" id="UP000245812">
    <property type="component" value="Unassembled WGS sequence"/>
</dbReference>
<feature type="transmembrane region" description="Helical" evidence="7">
    <location>
        <begin position="60"/>
        <end position="80"/>
    </location>
</feature>
<evidence type="ECO:0000313" key="10">
    <source>
        <dbReference type="EMBL" id="PWK88716.1"/>
    </source>
</evidence>
<keyword evidence="11" id="KW-1185">Reference proteome</keyword>
<keyword evidence="4" id="KW-0597">Phosphoprotein</keyword>
<sequence length="472" mass="51145">MLRRLSSLEARLTALLALAGLAGALVFAGITQWPLPQLLAWAHKDLGLALRTTPQGTSGALLASLVVLLPLAFWMAGVVMSPIKRLLRALEGAVASYRDGDFSFSIAADRRDELGELIRMHNALGQTLREQRQHLVQRELLLDTVVQNTPVALVLTNAAGRVAYANIAARHLFNEGRSLNGLDFNEVLAGAPEALRRAVEGGADALLTVEMDGHEETFHISQRAFRLQGRPHRLQLFRRMTRELSRQEVVTWKRVIRVISHELNNSLAPISSLAHSGAELARRGQVERLPGVFASIGERVRHLHGFIAGYASFAKLPAPRPAEVAWPAFLESLALHCRFALRGEPPAQPGWFDAAQVEQVLINLVKNAHESGSPEDGVTLGLDLVGQDLRIEVADRGPGMSENVLAQALLPFYSTKRSGTGLGLALAREIVEAHGGRIALANRDGGGLRVTLLLPQHGASGREATIRQVPGS</sequence>
<evidence type="ECO:0000313" key="11">
    <source>
        <dbReference type="Proteomes" id="UP000245812"/>
    </source>
</evidence>
<dbReference type="SUPFAM" id="SSF47384">
    <property type="entry name" value="Homodimeric domain of signal transducing histidine kinase"/>
    <property type="match status" value="1"/>
</dbReference>
<keyword evidence="7" id="KW-1133">Transmembrane helix</keyword>
<feature type="domain" description="Histidine kinase" evidence="8">
    <location>
        <begin position="258"/>
        <end position="458"/>
    </location>
</feature>
<dbReference type="PANTHER" id="PTHR43065:SF51">
    <property type="entry name" value="HISTIDINE KINASE"/>
    <property type="match status" value="1"/>
</dbReference>
<keyword evidence="7" id="KW-0472">Membrane</keyword>
<evidence type="ECO:0000256" key="1">
    <source>
        <dbReference type="ARBA" id="ARBA00000085"/>
    </source>
</evidence>
<accession>A0A316I616</accession>
<dbReference type="AlphaFoldDB" id="A0A316I616"/>
<dbReference type="OrthoDB" id="1931120at2"/>
<evidence type="ECO:0000256" key="3">
    <source>
        <dbReference type="ARBA" id="ARBA00012438"/>
    </source>
</evidence>
<dbReference type="InterPro" id="IPR004358">
    <property type="entry name" value="Sig_transdc_His_kin-like_C"/>
</dbReference>
<dbReference type="InterPro" id="IPR035965">
    <property type="entry name" value="PAS-like_dom_sf"/>
</dbReference>
<dbReference type="CDD" id="cd06225">
    <property type="entry name" value="HAMP"/>
    <property type="match status" value="1"/>
</dbReference>
<dbReference type="Pfam" id="PF00672">
    <property type="entry name" value="HAMP"/>
    <property type="match status" value="1"/>
</dbReference>
<dbReference type="EMBL" id="QGHC01000005">
    <property type="protein sequence ID" value="PWK88716.1"/>
    <property type="molecule type" value="Genomic_DNA"/>
</dbReference>
<dbReference type="PANTHER" id="PTHR43065">
    <property type="entry name" value="SENSOR HISTIDINE KINASE"/>
    <property type="match status" value="1"/>
</dbReference>
<feature type="domain" description="HAMP" evidence="9">
    <location>
        <begin position="81"/>
        <end position="133"/>
    </location>
</feature>
<comment type="subcellular location">
    <subcellularLocation>
        <location evidence="2">Membrane</location>
    </subcellularLocation>
</comment>
<dbReference type="PROSITE" id="PS50885">
    <property type="entry name" value="HAMP"/>
    <property type="match status" value="1"/>
</dbReference>
<comment type="caution">
    <text evidence="10">The sequence shown here is derived from an EMBL/GenBank/DDBJ whole genome shotgun (WGS) entry which is preliminary data.</text>
</comment>
<keyword evidence="7" id="KW-0812">Transmembrane</keyword>
<name>A0A316I616_9GAMM</name>
<dbReference type="Pfam" id="PF02518">
    <property type="entry name" value="HATPase_c"/>
    <property type="match status" value="1"/>
</dbReference>
<evidence type="ECO:0000256" key="6">
    <source>
        <dbReference type="ARBA" id="ARBA00022777"/>
    </source>
</evidence>
<dbReference type="PRINTS" id="PR00344">
    <property type="entry name" value="BCTRLSENSOR"/>
</dbReference>
<keyword evidence="5" id="KW-0808">Transferase</keyword>
<dbReference type="SUPFAM" id="SSF55785">
    <property type="entry name" value="PYP-like sensor domain (PAS domain)"/>
    <property type="match status" value="1"/>
</dbReference>
<dbReference type="GO" id="GO:0000155">
    <property type="term" value="F:phosphorelay sensor kinase activity"/>
    <property type="evidence" value="ECO:0007669"/>
    <property type="project" value="InterPro"/>
</dbReference>
<dbReference type="CDD" id="cd00075">
    <property type="entry name" value="HATPase"/>
    <property type="match status" value="1"/>
</dbReference>
<evidence type="ECO:0000259" key="9">
    <source>
        <dbReference type="PROSITE" id="PS50885"/>
    </source>
</evidence>
<keyword evidence="6" id="KW-0418">Kinase</keyword>
<evidence type="ECO:0000256" key="2">
    <source>
        <dbReference type="ARBA" id="ARBA00004370"/>
    </source>
</evidence>
<comment type="catalytic activity">
    <reaction evidence="1">
        <text>ATP + protein L-histidine = ADP + protein N-phospho-L-histidine.</text>
        <dbReference type="EC" id="2.7.13.3"/>
    </reaction>
</comment>
<dbReference type="EC" id="2.7.13.3" evidence="3"/>
<evidence type="ECO:0000256" key="7">
    <source>
        <dbReference type="SAM" id="Phobius"/>
    </source>
</evidence>